<dbReference type="Pfam" id="PF08242">
    <property type="entry name" value="Methyltransf_12"/>
    <property type="match status" value="1"/>
</dbReference>
<dbReference type="CDD" id="cd02440">
    <property type="entry name" value="AdoMet_MTases"/>
    <property type="match status" value="1"/>
</dbReference>
<evidence type="ECO:0000259" key="1">
    <source>
        <dbReference type="Pfam" id="PF08242"/>
    </source>
</evidence>
<accession>A0A848ICM0</accession>
<sequence>MTDTYHTIIRHYEDCLGKFGDSHRGVDWPNEADAATRYQVMLGLIKPSATEQTLLDFGCGASHLYQYMLEHNVTGLRYAGLDASSAFCDLSARKYPQNPYLCVDVLCEPERVGEFDYIVMNGVFTEKRGLSFDDMFDYFKEVLRIVFRKARRGIAFNVMSKQVDWERADLFHLPISSLTDFLAKELSRHYVVRNDYGLYEYTTYVHKEHS</sequence>
<dbReference type="EMBL" id="JABBGJ010000019">
    <property type="protein sequence ID" value="NMM00032.1"/>
    <property type="molecule type" value="Genomic_DNA"/>
</dbReference>
<dbReference type="AlphaFoldDB" id="A0A848ICM0"/>
<keyword evidence="3" id="KW-1185">Reference proteome</keyword>
<dbReference type="SUPFAM" id="SSF53335">
    <property type="entry name" value="S-adenosyl-L-methionine-dependent methyltransferases"/>
    <property type="match status" value="1"/>
</dbReference>
<dbReference type="GO" id="GO:0008168">
    <property type="term" value="F:methyltransferase activity"/>
    <property type="evidence" value="ECO:0007669"/>
    <property type="project" value="UniProtKB-KW"/>
</dbReference>
<organism evidence="2 3">
    <name type="scientific">Paraburkholderia polaris</name>
    <dbReference type="NCBI Taxonomy" id="2728848"/>
    <lineage>
        <taxon>Bacteria</taxon>
        <taxon>Pseudomonadati</taxon>
        <taxon>Pseudomonadota</taxon>
        <taxon>Betaproteobacteria</taxon>
        <taxon>Burkholderiales</taxon>
        <taxon>Burkholderiaceae</taxon>
        <taxon>Paraburkholderia</taxon>
    </lineage>
</organism>
<dbReference type="InterPro" id="IPR013217">
    <property type="entry name" value="Methyltransf_12"/>
</dbReference>
<reference evidence="2 3" key="1">
    <citation type="submission" date="2020-04" db="EMBL/GenBank/DDBJ databases">
        <title>Paraburkholderia sp. RP-4-7 isolated from soil.</title>
        <authorList>
            <person name="Dahal R.H."/>
        </authorList>
    </citation>
    <scope>NUCLEOTIDE SEQUENCE [LARGE SCALE GENOMIC DNA]</scope>
    <source>
        <strain evidence="2 3">RP-4-7</strain>
    </source>
</reference>
<dbReference type="RefSeq" id="WP_169486979.1">
    <property type="nucleotide sequence ID" value="NZ_JABBGJ010000019.1"/>
</dbReference>
<evidence type="ECO:0000313" key="3">
    <source>
        <dbReference type="Proteomes" id="UP000544134"/>
    </source>
</evidence>
<feature type="domain" description="Methyltransferase type 12" evidence="1">
    <location>
        <begin position="55"/>
        <end position="127"/>
    </location>
</feature>
<proteinExistence type="predicted"/>
<comment type="caution">
    <text evidence="2">The sequence shown here is derived from an EMBL/GenBank/DDBJ whole genome shotgun (WGS) entry which is preliminary data.</text>
</comment>
<dbReference type="InterPro" id="IPR029063">
    <property type="entry name" value="SAM-dependent_MTases_sf"/>
</dbReference>
<keyword evidence="2" id="KW-0808">Transferase</keyword>
<name>A0A848ICM0_9BURK</name>
<keyword evidence="2" id="KW-0489">Methyltransferase</keyword>
<dbReference type="Gene3D" id="3.40.50.150">
    <property type="entry name" value="Vaccinia Virus protein VP39"/>
    <property type="match status" value="1"/>
</dbReference>
<dbReference type="Proteomes" id="UP000544134">
    <property type="component" value="Unassembled WGS sequence"/>
</dbReference>
<gene>
    <name evidence="2" type="ORF">HHL24_19075</name>
</gene>
<evidence type="ECO:0000313" key="2">
    <source>
        <dbReference type="EMBL" id="NMM00032.1"/>
    </source>
</evidence>
<dbReference type="GO" id="GO:0032259">
    <property type="term" value="P:methylation"/>
    <property type="evidence" value="ECO:0007669"/>
    <property type="project" value="UniProtKB-KW"/>
</dbReference>
<protein>
    <submittedName>
        <fullName evidence="2">Class I SAM-dependent methyltransferase</fullName>
    </submittedName>
</protein>